<evidence type="ECO:0000313" key="8">
    <source>
        <dbReference type="Proteomes" id="UP000070376"/>
    </source>
</evidence>
<dbReference type="InterPro" id="IPR051798">
    <property type="entry name" value="Class-II_PLP-Dep_Aminotrans"/>
</dbReference>
<dbReference type="GO" id="GO:0047804">
    <property type="term" value="F:cysteine-S-conjugate beta-lyase activity"/>
    <property type="evidence" value="ECO:0007669"/>
    <property type="project" value="UniProtKB-EC"/>
</dbReference>
<evidence type="ECO:0000256" key="1">
    <source>
        <dbReference type="ARBA" id="ARBA00001933"/>
    </source>
</evidence>
<dbReference type="CDD" id="cd00609">
    <property type="entry name" value="AAT_like"/>
    <property type="match status" value="1"/>
</dbReference>
<comment type="similarity">
    <text evidence="5">Belongs to the class-II pyridoxal-phosphate-dependent aminotransferase family. MalY/PatB cystathionine beta-lyase subfamily.</text>
</comment>
<comment type="cofactor">
    <cofactor evidence="1">
        <name>pyridoxal 5'-phosphate</name>
        <dbReference type="ChEBI" id="CHEBI:597326"/>
    </cofactor>
</comment>
<evidence type="ECO:0000256" key="4">
    <source>
        <dbReference type="ARBA" id="ARBA00023239"/>
    </source>
</evidence>
<evidence type="ECO:0000259" key="6">
    <source>
        <dbReference type="Pfam" id="PF00155"/>
    </source>
</evidence>
<dbReference type="InterPro" id="IPR027619">
    <property type="entry name" value="C-S_lyase_PatB-like"/>
</dbReference>
<dbReference type="SUPFAM" id="SSF53383">
    <property type="entry name" value="PLP-dependent transferases"/>
    <property type="match status" value="1"/>
</dbReference>
<reference evidence="8" key="1">
    <citation type="submission" date="2016-01" db="EMBL/GenBank/DDBJ databases">
        <authorList>
            <person name="Mitreva M."/>
            <person name="Pepin K.H."/>
            <person name="Mihindukulasuriya K.A."/>
            <person name="Fulton R."/>
            <person name="Fronick C."/>
            <person name="O'Laughlin M."/>
            <person name="Miner T."/>
            <person name="Herter B."/>
            <person name="Rosa B.A."/>
            <person name="Cordes M."/>
            <person name="Tomlinson C."/>
            <person name="Wollam A."/>
            <person name="Palsikar V.B."/>
            <person name="Mardis E.R."/>
            <person name="Wilson R.K."/>
        </authorList>
    </citation>
    <scope>NUCLEOTIDE SEQUENCE [LARGE SCALE GENOMIC DNA]</scope>
    <source>
        <strain evidence="8">GED7749B</strain>
    </source>
</reference>
<feature type="domain" description="Aminotransferase class I/classII large" evidence="6">
    <location>
        <begin position="37"/>
        <end position="381"/>
    </location>
</feature>
<comment type="caution">
    <text evidence="7">The sequence shown here is derived from an EMBL/GenBank/DDBJ whole genome shotgun (WGS) entry which is preliminary data.</text>
</comment>
<dbReference type="Proteomes" id="UP000070376">
    <property type="component" value="Unassembled WGS sequence"/>
</dbReference>
<dbReference type="Gene3D" id="3.90.1150.10">
    <property type="entry name" value="Aspartate Aminotransferase, domain 1"/>
    <property type="match status" value="1"/>
</dbReference>
<dbReference type="Gene3D" id="3.40.640.10">
    <property type="entry name" value="Type I PLP-dependent aspartate aminotransferase-like (Major domain)"/>
    <property type="match status" value="1"/>
</dbReference>
<dbReference type="AlphaFoldDB" id="A0A133KHI0"/>
<dbReference type="PATRIC" id="fig|1398.22.peg.2820"/>
<dbReference type="InterPro" id="IPR015421">
    <property type="entry name" value="PyrdxlP-dep_Trfase_major"/>
</dbReference>
<proteinExistence type="inferred from homology"/>
<organism evidence="7 8">
    <name type="scientific">Heyndrickxia coagulans</name>
    <name type="common">Weizmannia coagulans</name>
    <dbReference type="NCBI Taxonomy" id="1398"/>
    <lineage>
        <taxon>Bacteria</taxon>
        <taxon>Bacillati</taxon>
        <taxon>Bacillota</taxon>
        <taxon>Bacilli</taxon>
        <taxon>Bacillales</taxon>
        <taxon>Bacillaceae</taxon>
        <taxon>Heyndrickxia</taxon>
    </lineage>
</organism>
<sequence length="391" mass="44284">MVMVLFDFDTVIERKNTASVKWEQVKQVFGEEDVLPMWVADMDFNPPHEVAEAIKKRVEHEILGYAFVPDSTAEAIQAWLKKRHNWDIHPAWIAYCTGIVPAISTAIQAFTEPGDKVLLMSPVYHPFFHMVEKNGRVVANAQLKLVENRFEIDWEQVEARLKEGAKLFLGCNPHNPGGRVWTKDELMKMADLCAQYNCLFLSDEIHSDLVYPPHTHVPVASLGDKYRDMTITCIAPTKTFNLAGIKASAVIIPNPELRKKFKDVQAVNGTSALNTFGIVGMEAAYRHGSEWLDALLVYLKENIDTAARFIAERLPEIRVMETEGTYLMWLDCRAYGLEEEALKDRLWKKAKLGVEIGSKFGPGGEGFIRMNIACPRKILMEGLNRLEKAFS</sequence>
<dbReference type="InterPro" id="IPR015424">
    <property type="entry name" value="PyrdxlP-dep_Trfase"/>
</dbReference>
<evidence type="ECO:0000313" key="7">
    <source>
        <dbReference type="EMBL" id="KWZ78978.1"/>
    </source>
</evidence>
<dbReference type="Pfam" id="PF00155">
    <property type="entry name" value="Aminotran_1_2"/>
    <property type="match status" value="1"/>
</dbReference>
<evidence type="ECO:0000256" key="2">
    <source>
        <dbReference type="ARBA" id="ARBA00012224"/>
    </source>
</evidence>
<name>A0A133KHI0_HEYCO</name>
<dbReference type="PANTHER" id="PTHR43525">
    <property type="entry name" value="PROTEIN MALY"/>
    <property type="match status" value="1"/>
</dbReference>
<keyword evidence="4" id="KW-0456">Lyase</keyword>
<dbReference type="EC" id="4.4.1.13" evidence="2"/>
<evidence type="ECO:0000256" key="5">
    <source>
        <dbReference type="ARBA" id="ARBA00037974"/>
    </source>
</evidence>
<dbReference type="GO" id="GO:0030170">
    <property type="term" value="F:pyridoxal phosphate binding"/>
    <property type="evidence" value="ECO:0007669"/>
    <property type="project" value="InterPro"/>
</dbReference>
<dbReference type="EMBL" id="LRPN01000127">
    <property type="protein sequence ID" value="KWZ78978.1"/>
    <property type="molecule type" value="Genomic_DNA"/>
</dbReference>
<gene>
    <name evidence="7" type="ORF">HMPREF3213_02819</name>
</gene>
<accession>A0A133KHI0</accession>
<dbReference type="InterPro" id="IPR015422">
    <property type="entry name" value="PyrdxlP-dep_Trfase_small"/>
</dbReference>
<protein>
    <recommendedName>
        <fullName evidence="2">cysteine-S-conjugate beta-lyase</fullName>
        <ecNumber evidence="2">4.4.1.13</ecNumber>
    </recommendedName>
</protein>
<keyword evidence="3" id="KW-0663">Pyridoxal phosphate</keyword>
<evidence type="ECO:0000256" key="3">
    <source>
        <dbReference type="ARBA" id="ARBA00022898"/>
    </source>
</evidence>
<dbReference type="PANTHER" id="PTHR43525:SF1">
    <property type="entry name" value="PROTEIN MALY"/>
    <property type="match status" value="1"/>
</dbReference>
<dbReference type="NCBIfam" id="TIGR04350">
    <property type="entry name" value="C_S_lyase_PatB"/>
    <property type="match status" value="1"/>
</dbReference>
<dbReference type="InterPro" id="IPR004839">
    <property type="entry name" value="Aminotransferase_I/II_large"/>
</dbReference>